<gene>
    <name evidence="1" type="ORF">H5V45_09260</name>
</gene>
<organism evidence="1 2">
    <name type="scientific">Nocardioides luti</name>
    <dbReference type="NCBI Taxonomy" id="2761101"/>
    <lineage>
        <taxon>Bacteria</taxon>
        <taxon>Bacillati</taxon>
        <taxon>Actinomycetota</taxon>
        <taxon>Actinomycetes</taxon>
        <taxon>Propionibacteriales</taxon>
        <taxon>Nocardioidaceae</taxon>
        <taxon>Nocardioides</taxon>
    </lineage>
</organism>
<dbReference type="RefSeq" id="WP_185252661.1">
    <property type="nucleotide sequence ID" value="NZ_JACKXE010000001.1"/>
</dbReference>
<sequence length="151" mass="16458">MCSTVDLTKAWPSMKDRAWLAGALKFAGMPAADVAPWLNAKTTLPLEAHAVEIFRFVTRLRQHARGWFDTPLLPEDALEWHEAGFTPDEACAIQRRAFEAAAAAKSDADLVFESDWRALDAPPAWIIACLDSGVTNPTAVAALLKVARDVA</sequence>
<evidence type="ECO:0000313" key="1">
    <source>
        <dbReference type="EMBL" id="MBB6627510.1"/>
    </source>
</evidence>
<dbReference type="Proteomes" id="UP000523955">
    <property type="component" value="Unassembled WGS sequence"/>
</dbReference>
<proteinExistence type="predicted"/>
<accession>A0A7X0VAN0</accession>
<keyword evidence="2" id="KW-1185">Reference proteome</keyword>
<reference evidence="1 2" key="1">
    <citation type="submission" date="2020-08" db="EMBL/GenBank/DDBJ databases">
        <authorList>
            <person name="Seo M.-J."/>
        </authorList>
    </citation>
    <scope>NUCLEOTIDE SEQUENCE [LARGE SCALE GENOMIC DNA]</scope>
    <source>
        <strain evidence="1 2">KIGAM211</strain>
    </source>
</reference>
<protein>
    <submittedName>
        <fullName evidence="1">Uncharacterized protein</fullName>
    </submittedName>
</protein>
<dbReference type="AlphaFoldDB" id="A0A7X0VAN0"/>
<dbReference type="EMBL" id="JACKXE010000001">
    <property type="protein sequence ID" value="MBB6627510.1"/>
    <property type="molecule type" value="Genomic_DNA"/>
</dbReference>
<name>A0A7X0VAN0_9ACTN</name>
<evidence type="ECO:0000313" key="2">
    <source>
        <dbReference type="Proteomes" id="UP000523955"/>
    </source>
</evidence>
<comment type="caution">
    <text evidence="1">The sequence shown here is derived from an EMBL/GenBank/DDBJ whole genome shotgun (WGS) entry which is preliminary data.</text>
</comment>